<dbReference type="STRING" id="1411621.AUC43_04420"/>
<gene>
    <name evidence="1" type="ORF">AUC43_04420</name>
</gene>
<organism evidence="1 2">
    <name type="scientific">Hymenobacter sedentarius</name>
    <dbReference type="NCBI Taxonomy" id="1411621"/>
    <lineage>
        <taxon>Bacteria</taxon>
        <taxon>Pseudomonadati</taxon>
        <taxon>Bacteroidota</taxon>
        <taxon>Cytophagia</taxon>
        <taxon>Cytophagales</taxon>
        <taxon>Hymenobacteraceae</taxon>
        <taxon>Hymenobacter</taxon>
    </lineage>
</organism>
<dbReference type="AlphaFoldDB" id="A0A0U4ALD5"/>
<accession>A0A0U4ALD5</accession>
<evidence type="ECO:0000313" key="2">
    <source>
        <dbReference type="Proteomes" id="UP000059542"/>
    </source>
</evidence>
<sequence>MILYNVTSSIEPAVADQWLDYMRTTHMPEVMETGFFLKSQLCRLLNEEDDGITYAAQYYCLSVEQLEEYQRLCAPALRADMEAHFAGQYVSFRTVLEVVE</sequence>
<keyword evidence="2" id="KW-1185">Reference proteome</keyword>
<proteinExistence type="predicted"/>
<dbReference type="Pfam" id="PF14114">
    <property type="entry name" value="DUF4286"/>
    <property type="match status" value="1"/>
</dbReference>
<dbReference type="Proteomes" id="UP000059542">
    <property type="component" value="Chromosome"/>
</dbReference>
<evidence type="ECO:0008006" key="3">
    <source>
        <dbReference type="Google" id="ProtNLM"/>
    </source>
</evidence>
<protein>
    <recommendedName>
        <fullName evidence="3">DUF4286 domain-containing protein</fullName>
    </recommendedName>
</protein>
<name>A0A0U4ALD5_9BACT</name>
<dbReference type="EMBL" id="CP013909">
    <property type="protein sequence ID" value="ALW84400.1"/>
    <property type="molecule type" value="Genomic_DNA"/>
</dbReference>
<dbReference type="RefSeq" id="WP_068190366.1">
    <property type="nucleotide sequence ID" value="NZ_CP013909.1"/>
</dbReference>
<evidence type="ECO:0000313" key="1">
    <source>
        <dbReference type="EMBL" id="ALW84400.1"/>
    </source>
</evidence>
<dbReference type="KEGG" id="hyg:AUC43_04420"/>
<dbReference type="InterPro" id="IPR025563">
    <property type="entry name" value="DUF4286"/>
</dbReference>
<reference evidence="1 2" key="1">
    <citation type="submission" date="2015-12" db="EMBL/GenBank/DDBJ databases">
        <authorList>
            <person name="Shamseldin A."/>
            <person name="Moawad H."/>
            <person name="Abd El-Rahim W.M."/>
            <person name="Sadowsky M.J."/>
        </authorList>
    </citation>
    <scope>NUCLEOTIDE SEQUENCE [LARGE SCALE GENOMIC DNA]</scope>
    <source>
        <strain evidence="1 2">DG5B</strain>
    </source>
</reference>
<dbReference type="OrthoDB" id="1121837at2"/>